<proteinExistence type="predicted"/>
<keyword evidence="2" id="KW-1185">Reference proteome</keyword>
<gene>
    <name evidence="1" type="ORF">T11_6457</name>
</gene>
<dbReference type="EMBL" id="JYDP01000667">
    <property type="protein sequence ID" value="KRY99863.1"/>
    <property type="molecule type" value="Genomic_DNA"/>
</dbReference>
<reference evidence="1 2" key="1">
    <citation type="submission" date="2015-01" db="EMBL/GenBank/DDBJ databases">
        <title>Evolution of Trichinella species and genotypes.</title>
        <authorList>
            <person name="Korhonen P.K."/>
            <person name="Edoardo P."/>
            <person name="Giuseppe L.R."/>
            <person name="Gasser R.B."/>
        </authorList>
    </citation>
    <scope>NUCLEOTIDE SEQUENCE [LARGE SCALE GENOMIC DNA]</scope>
    <source>
        <strain evidence="1">ISS1029</strain>
    </source>
</reference>
<sequence length="77" mass="8495">MLVISFHRLCQGSATFSQTGAGCHVKNSVFLPATRVLTVVMAAYVRKTTDPPNPLQYDMSPFDTTVTPSFDTKAYQH</sequence>
<evidence type="ECO:0000313" key="1">
    <source>
        <dbReference type="EMBL" id="KRY99863.1"/>
    </source>
</evidence>
<dbReference type="Proteomes" id="UP000055024">
    <property type="component" value="Unassembled WGS sequence"/>
</dbReference>
<dbReference type="AlphaFoldDB" id="A0A0V1GNG7"/>
<evidence type="ECO:0000313" key="2">
    <source>
        <dbReference type="Proteomes" id="UP000055024"/>
    </source>
</evidence>
<name>A0A0V1GNG7_9BILA</name>
<comment type="caution">
    <text evidence="1">The sequence shown here is derived from an EMBL/GenBank/DDBJ whole genome shotgun (WGS) entry which is preliminary data.</text>
</comment>
<organism evidence="1 2">
    <name type="scientific">Trichinella zimbabwensis</name>
    <dbReference type="NCBI Taxonomy" id="268475"/>
    <lineage>
        <taxon>Eukaryota</taxon>
        <taxon>Metazoa</taxon>
        <taxon>Ecdysozoa</taxon>
        <taxon>Nematoda</taxon>
        <taxon>Enoplea</taxon>
        <taxon>Dorylaimia</taxon>
        <taxon>Trichinellida</taxon>
        <taxon>Trichinellidae</taxon>
        <taxon>Trichinella</taxon>
    </lineage>
</organism>
<accession>A0A0V1GNG7</accession>
<protein>
    <submittedName>
        <fullName evidence="1">Uncharacterized protein</fullName>
    </submittedName>
</protein>